<sequence length="370" mass="43048">MKYLYCIIINLIFIQANAIQIDKKIEFNIGVLQPFLSEDTQDSYLYKGAFEAALFFNLGMFAEKFKKCGYLPKYKFQYFPHEDTPKLKSLAMKLENENNWLILGPNKSEQFINAARVIKKTVMISGMANSKEIYELNWPFYTIYPSNELLAKATYFWVNKNKEYSGNYGVVTDPSCTFCEDFKNNYIKYAGNPSFVYETSEDLFNSNFLKKQINRYNITSILLPLYSSFSGKVISSLNKEPFSKIKFIANDGLGDELNHVSYYPISKEQKGFSIRLGPKKSETIKILNTENLSLSWNDIELFPPDEAIYFKESLEKILNILCKNKPNNKDEFNEIIKKQPKDFFQSNLNFGVFELSGKKFFFKEILNKNI</sequence>
<gene>
    <name evidence="1" type="ORF">GCL60_07660</name>
</gene>
<evidence type="ECO:0000313" key="1">
    <source>
        <dbReference type="EMBL" id="KAB8038731.1"/>
    </source>
</evidence>
<evidence type="ECO:0000313" key="2">
    <source>
        <dbReference type="Proteomes" id="UP000437748"/>
    </source>
</evidence>
<keyword evidence="2" id="KW-1185">Reference proteome</keyword>
<comment type="caution">
    <text evidence="1">The sequence shown here is derived from an EMBL/GenBank/DDBJ whole genome shotgun (WGS) entry which is preliminary data.</text>
</comment>
<dbReference type="OrthoDB" id="5310105at2"/>
<organism evidence="1 2">
    <name type="scientific">Silvanigrella paludirubra</name>
    <dbReference type="NCBI Taxonomy" id="2499159"/>
    <lineage>
        <taxon>Bacteria</taxon>
        <taxon>Pseudomonadati</taxon>
        <taxon>Bdellovibrionota</taxon>
        <taxon>Oligoflexia</taxon>
        <taxon>Silvanigrellales</taxon>
        <taxon>Silvanigrellaceae</taxon>
        <taxon>Silvanigrella</taxon>
    </lineage>
</organism>
<accession>A0A6N6VSU8</accession>
<dbReference type="EMBL" id="WFLM01000003">
    <property type="protein sequence ID" value="KAB8038731.1"/>
    <property type="molecule type" value="Genomic_DNA"/>
</dbReference>
<protein>
    <recommendedName>
        <fullName evidence="3">ABC transporter substrate-binding protein</fullName>
    </recommendedName>
</protein>
<name>A0A6N6VSU8_9BACT</name>
<dbReference type="AlphaFoldDB" id="A0A6N6VSU8"/>
<reference evidence="1 2" key="1">
    <citation type="submission" date="2019-10" db="EMBL/GenBank/DDBJ databases">
        <title>New species of Slilvanegrellaceae.</title>
        <authorList>
            <person name="Pitt A."/>
            <person name="Hahn M.W."/>
        </authorList>
    </citation>
    <scope>NUCLEOTIDE SEQUENCE [LARGE SCALE GENOMIC DNA]</scope>
    <source>
        <strain evidence="1 2">SP-Ram-0.45-NSY-1</strain>
    </source>
</reference>
<dbReference type="Proteomes" id="UP000437748">
    <property type="component" value="Unassembled WGS sequence"/>
</dbReference>
<proteinExistence type="predicted"/>
<dbReference type="RefSeq" id="WP_153420009.1">
    <property type="nucleotide sequence ID" value="NZ_WFLM01000003.1"/>
</dbReference>
<evidence type="ECO:0008006" key="3">
    <source>
        <dbReference type="Google" id="ProtNLM"/>
    </source>
</evidence>